<dbReference type="SUPFAM" id="SSF53822">
    <property type="entry name" value="Periplasmic binding protein-like I"/>
    <property type="match status" value="1"/>
</dbReference>
<dbReference type="CDD" id="cd01540">
    <property type="entry name" value="PBP1_arabinose_binding"/>
    <property type="match status" value="1"/>
</dbReference>
<dbReference type="PANTHER" id="PTHR30036">
    <property type="entry name" value="D-XYLOSE-BINDING PERIPLASMIC PROTEIN"/>
    <property type="match status" value="1"/>
</dbReference>
<evidence type="ECO:0000313" key="5">
    <source>
        <dbReference type="Proteomes" id="UP001156627"/>
    </source>
</evidence>
<dbReference type="InterPro" id="IPR026266">
    <property type="entry name" value="AraF"/>
</dbReference>
<evidence type="ECO:0000259" key="3">
    <source>
        <dbReference type="Pfam" id="PF00532"/>
    </source>
</evidence>
<proteinExistence type="inferred from homology"/>
<sequence length="366" mass="39423">MTETNACYTLGIVGVGKIARDRQLRATAPWGDWNMISKIHRCALRTLFVAMAALGIGACHHTEAPTKIGFLVKMPEQAWFINEQKAATELGKKENFAVVGIGTPDGEKVLAAIDNLGAQGAQGFVICPPDVRLGPAIRARAKQYDMKVVTVDDRLVDGSGKPLQGVPHLGMSSFKIGNQAGQAIADEMKRRGWKAEEVGALRITDDQLPTAKQRTDGATETLLANGFKQGNIFDAPQRTTDDEGGFNAVSPVLAQHPDIKKWVIFALNEETVLGGVRATEQLHIPAVDVIGVGINGAGEAFAEFQKKEATGFYGTIAVSSTNHGRQSAQNLVDWIRTGKEPPADTQTAGMLMTRENWQKVRAELGI</sequence>
<comment type="similarity">
    <text evidence="2">Belongs to the bacterial solute-binding protein 2 family.</text>
</comment>
<dbReference type="Proteomes" id="UP001156627">
    <property type="component" value="Unassembled WGS sequence"/>
</dbReference>
<dbReference type="Pfam" id="PF00532">
    <property type="entry name" value="Peripla_BP_1"/>
    <property type="match status" value="1"/>
</dbReference>
<dbReference type="PIRSF" id="PIRSF002816">
    <property type="entry name" value="AraF"/>
    <property type="match status" value="1"/>
</dbReference>
<protein>
    <submittedName>
        <fullName evidence="4">L-arabinose-binding periplasmic protein</fullName>
    </submittedName>
</protein>
<dbReference type="Gene3D" id="3.40.50.2300">
    <property type="match status" value="2"/>
</dbReference>
<organism evidence="4 5">
    <name type="scientific">Dyella flagellata</name>
    <dbReference type="NCBI Taxonomy" id="1867833"/>
    <lineage>
        <taxon>Bacteria</taxon>
        <taxon>Pseudomonadati</taxon>
        <taxon>Pseudomonadota</taxon>
        <taxon>Gammaproteobacteria</taxon>
        <taxon>Lysobacterales</taxon>
        <taxon>Rhodanobacteraceae</taxon>
        <taxon>Dyella</taxon>
    </lineage>
</organism>
<dbReference type="InterPro" id="IPR050555">
    <property type="entry name" value="Bact_Solute-Bind_Prot2"/>
</dbReference>
<evidence type="ECO:0000256" key="1">
    <source>
        <dbReference type="ARBA" id="ARBA00004418"/>
    </source>
</evidence>
<accession>A0ABQ5X7A0</accession>
<name>A0ABQ5X7A0_9GAMM</name>
<dbReference type="PANTHER" id="PTHR30036:SF6">
    <property type="entry name" value="L-ARABINOSE-BINDING PERIPLASMIC PROTEIN"/>
    <property type="match status" value="1"/>
</dbReference>
<comment type="subcellular location">
    <subcellularLocation>
        <location evidence="1">Periplasm</location>
    </subcellularLocation>
</comment>
<comment type="caution">
    <text evidence="4">The sequence shown here is derived from an EMBL/GenBank/DDBJ whole genome shotgun (WGS) entry which is preliminary data.</text>
</comment>
<gene>
    <name evidence="4" type="ORF">GCM10007898_10210</name>
</gene>
<dbReference type="EMBL" id="BSOA01000006">
    <property type="protein sequence ID" value="GLQ87455.1"/>
    <property type="molecule type" value="Genomic_DNA"/>
</dbReference>
<feature type="domain" description="Periplasmic binding protein/LacI sugar binding" evidence="3">
    <location>
        <begin position="67"/>
        <end position="347"/>
    </location>
</feature>
<evidence type="ECO:0000256" key="2">
    <source>
        <dbReference type="ARBA" id="ARBA00007639"/>
    </source>
</evidence>
<dbReference type="InterPro" id="IPR028082">
    <property type="entry name" value="Peripla_BP_I"/>
</dbReference>
<evidence type="ECO:0000313" key="4">
    <source>
        <dbReference type="EMBL" id="GLQ87455.1"/>
    </source>
</evidence>
<dbReference type="RefSeq" id="WP_284330901.1">
    <property type="nucleotide sequence ID" value="NZ_BSOA01000006.1"/>
</dbReference>
<dbReference type="InterPro" id="IPR001761">
    <property type="entry name" value="Peripla_BP/Lac1_sug-bd_dom"/>
</dbReference>
<reference evidence="5" key="1">
    <citation type="journal article" date="2019" name="Int. J. Syst. Evol. Microbiol.">
        <title>The Global Catalogue of Microorganisms (GCM) 10K type strain sequencing project: providing services to taxonomists for standard genome sequencing and annotation.</title>
        <authorList>
            <consortium name="The Broad Institute Genomics Platform"/>
            <consortium name="The Broad Institute Genome Sequencing Center for Infectious Disease"/>
            <person name="Wu L."/>
            <person name="Ma J."/>
        </authorList>
    </citation>
    <scope>NUCLEOTIDE SEQUENCE [LARGE SCALE GENOMIC DNA]</scope>
    <source>
        <strain evidence="5">NBRC 111981</strain>
    </source>
</reference>
<keyword evidence="5" id="KW-1185">Reference proteome</keyword>